<dbReference type="OrthoDB" id="5958943at2759"/>
<dbReference type="GO" id="GO:0000981">
    <property type="term" value="F:DNA-binding transcription factor activity, RNA polymerase II-specific"/>
    <property type="evidence" value="ECO:0007669"/>
    <property type="project" value="InterPro"/>
</dbReference>
<dbReference type="PANTHER" id="PTHR24096:SF422">
    <property type="entry name" value="BCDNA.GH02901"/>
    <property type="match status" value="1"/>
</dbReference>
<evidence type="ECO:0000259" key="3">
    <source>
        <dbReference type="Pfam" id="PF00501"/>
    </source>
</evidence>
<dbReference type="GO" id="GO:0016405">
    <property type="term" value="F:CoA-ligase activity"/>
    <property type="evidence" value="ECO:0007669"/>
    <property type="project" value="TreeGrafter"/>
</dbReference>
<dbReference type="CDD" id="cd05911">
    <property type="entry name" value="Firefly_Luc_like"/>
    <property type="match status" value="1"/>
</dbReference>
<proteinExistence type="predicted"/>
<dbReference type="PANTHER" id="PTHR24096">
    <property type="entry name" value="LONG-CHAIN-FATTY-ACID--COA LIGASE"/>
    <property type="match status" value="1"/>
</dbReference>
<dbReference type="Gene3D" id="4.10.240.10">
    <property type="entry name" value="Zn(2)-C6 fungal-type DNA-binding domain"/>
    <property type="match status" value="1"/>
</dbReference>
<dbReference type="InterPro" id="IPR000873">
    <property type="entry name" value="AMP-dep_synth/lig_dom"/>
</dbReference>
<organism evidence="5 6">
    <name type="scientific">Fusarium heterosporum</name>
    <dbReference type="NCBI Taxonomy" id="42747"/>
    <lineage>
        <taxon>Eukaryota</taxon>
        <taxon>Fungi</taxon>
        <taxon>Dikarya</taxon>
        <taxon>Ascomycota</taxon>
        <taxon>Pezizomycotina</taxon>
        <taxon>Sordariomycetes</taxon>
        <taxon>Hypocreomycetidae</taxon>
        <taxon>Hypocreales</taxon>
        <taxon>Nectriaceae</taxon>
        <taxon>Fusarium</taxon>
        <taxon>Fusarium heterosporum species complex</taxon>
    </lineage>
</organism>
<dbReference type="EMBL" id="JAAGWQ010000200">
    <property type="protein sequence ID" value="KAF5660123.1"/>
    <property type="molecule type" value="Genomic_DNA"/>
</dbReference>
<dbReference type="InterPro" id="IPR042099">
    <property type="entry name" value="ANL_N_sf"/>
</dbReference>
<comment type="caution">
    <text evidence="5">The sequence shown here is derived from an EMBL/GenBank/DDBJ whole genome shotgun (WGS) entry which is preliminary data.</text>
</comment>
<feature type="domain" description="AMP-binding enzyme C-terminal" evidence="4">
    <location>
        <begin position="1575"/>
        <end position="1656"/>
    </location>
</feature>
<dbReference type="InterPro" id="IPR001466">
    <property type="entry name" value="Beta-lactam-related"/>
</dbReference>
<dbReference type="Pfam" id="PF13193">
    <property type="entry name" value="AMP-binding_C"/>
    <property type="match status" value="1"/>
</dbReference>
<dbReference type="Gene3D" id="3.40.50.12780">
    <property type="entry name" value="N-terminal domain of ligase-like"/>
    <property type="match status" value="1"/>
</dbReference>
<protein>
    <submittedName>
        <fullName evidence="5">Regulatory protein</fullName>
    </submittedName>
</protein>
<sequence>MPLTSQTTSKLQGIIDNACVDQKTGIPGATVVVVDKNGEIFAHSAGTRGIGTQEPMTLDHVYWIASCTKMLTGVACMQLVEQGKLKLDDGDHLENLCPELKKLKVSKKDGSLEDKRNVITLRMLLTHTAGFGYTFFNERLRDWSRPAGVDEFSGRIEDITLPLLFQPGEGWEYGVGIDWAGIALERVTGQRLNDYLQQHVFQPLGIKNMTMFPGHAMRSKLASMHQRDPDGTLRARDHLQRLPLVIDPDNASEAASVFNSGGAGMFAQPQEYGKVLTMLLNGGTCPKTGNQILRKETVDHMFSNSAEKFPNLARQPIPASKPDLTNPIGELYPVDGNPPQGWGLTFFLSNGGSSGRSKSTAQWAGLANLWWWADREHGVAGICRKSKRGCDAKPLEYPKNMDPLRGGRLIVGEKPPLTQPSPCSYCTKTHKRCTMNWAWTQIQIQYALAAAARGEAGIECVIPTRSSSTEKSRPSPVASVVRDDMSLDAESTATSYIPQSLPSVPIFSDIDAGLQDLDVPSFLDSSLDTLAFNFKPQEPNHLDNNFHGVSFKQFEQPSECLREPWEFFKESATQEPPEQFDAFDISRLPIISPIEPEQSLVLSSSPAGTANERDWDTRRKRRRVSNTWSDTQSSSLSSFSVDQSMLARSNNQLISTKLLQIYHDVLEHNLSCWLNEVTCPFGRQKDFNKPSSFAEWGSSWTNKLLRRTLNLDQAAQSTQLIRISRQEESKTAKALHLSIMAFATQWAQGSRRQKERYPSLADNLLSEFMDDMTEEFDRNLQRNLWDQARRALDDVADVESFRVVCAEMIFGLTQKPLAHEDGDVAEPDFQGEYDAELVADEIADIIENDGPPIYMERAARKMHNLKYRYDAEQRGIFTSRSKKRPNTSSTMSTEDRGSISLLYWLTVMFDTVSSSMAERPVVVVDANSQHDDARGDTDWNVPLFIQDSLEKPKLVVHWPCSYEEAAEAVTRSAPVKVLMFRHVAYLQNILRLGEKKEKVEEFIERSARVYRYWNMTHGTFFRELLENYDEIPGRIQSWFLCISAHWHLGTLLLADLIEHIDTHNLGISTYSDARKSNNWVLRLRECSSTELSELARVTAPGATTASGFHHALNENIPDSISVADFINTEQAGRRTFATSKSPYTCGVTGQSRTAAQVAQRVDYLARGLAKNVGFEPHDGTAWDRVVAIYALNTIDYISVTHAIHRVDGIVTPASSAHSASELEHQLRSSGAKALFTCVPLLVTALKAAKAVGIPEKHIFLLPIPETPSEGSFKTIEDLISEGQSLPPLSIPAWTSGQGKRQVAYLCYSSGTSGLPKAVMISHYNVIACTLMIHTFEGVTRAQDGIDTQVALGLLPFSHIYGLVVIAHIAQYRGDEIIVLQRFQLDQLLAAIQKFRIEQLSVVPPIIVQILSSHDKCKKYDLSCVRLVFSGAAPLGGETIAKLLELYPKWRISQGYGLTEASPSVFHTSEADALLGSSGSLLPGVKVKIIDQYGKEVTQYEKPGELYVQAPNVVLGYLHNEKANAETFVWHEDGRWLRTGDEVLVRKSDQGFEHFFVVDRIKELIKVKGHQVAPAELEAHLLDHPYIADSAVIGIVDERAGEVPLAFIVKSNEAKGVSDEDVTKAAYEHVEKHKARHKWLKGGVRILDVIPKSPSGKILRRVLKAKILEEKPVAKL</sequence>
<dbReference type="PROSITE" id="PS00455">
    <property type="entry name" value="AMP_BINDING"/>
    <property type="match status" value="1"/>
</dbReference>
<dbReference type="InterPro" id="IPR025110">
    <property type="entry name" value="AMP-bd_C"/>
</dbReference>
<evidence type="ECO:0000256" key="1">
    <source>
        <dbReference type="SAM" id="MobiDB-lite"/>
    </source>
</evidence>
<dbReference type="Pfam" id="PF00501">
    <property type="entry name" value="AMP-binding"/>
    <property type="match status" value="1"/>
</dbReference>
<dbReference type="SUPFAM" id="SSF56801">
    <property type="entry name" value="Acetyl-CoA synthetase-like"/>
    <property type="match status" value="1"/>
</dbReference>
<evidence type="ECO:0000313" key="5">
    <source>
        <dbReference type="EMBL" id="KAF5660123.1"/>
    </source>
</evidence>
<evidence type="ECO:0000313" key="6">
    <source>
        <dbReference type="Proteomes" id="UP000567885"/>
    </source>
</evidence>
<dbReference type="Proteomes" id="UP000567885">
    <property type="component" value="Unassembled WGS sequence"/>
</dbReference>
<dbReference type="GO" id="GO:0008270">
    <property type="term" value="F:zinc ion binding"/>
    <property type="evidence" value="ECO:0007669"/>
    <property type="project" value="InterPro"/>
</dbReference>
<gene>
    <name evidence="5" type="ORF">FHETE_9095</name>
</gene>
<dbReference type="InterPro" id="IPR045851">
    <property type="entry name" value="AMP-bd_C_sf"/>
</dbReference>
<name>A0A8H5WJ80_FUSHE</name>
<dbReference type="InterPro" id="IPR036864">
    <property type="entry name" value="Zn2-C6_fun-type_DNA-bd_sf"/>
</dbReference>
<dbReference type="Pfam" id="PF00144">
    <property type="entry name" value="Beta-lactamase"/>
    <property type="match status" value="1"/>
</dbReference>
<accession>A0A8H5WJ80</accession>
<feature type="domain" description="Beta-lactamase-related" evidence="2">
    <location>
        <begin position="20"/>
        <end position="380"/>
    </location>
</feature>
<feature type="region of interest" description="Disordered" evidence="1">
    <location>
        <begin position="601"/>
        <end position="635"/>
    </location>
</feature>
<dbReference type="Gene3D" id="3.40.710.10">
    <property type="entry name" value="DD-peptidase/beta-lactamase superfamily"/>
    <property type="match status" value="1"/>
</dbReference>
<feature type="compositionally biased region" description="Low complexity" evidence="1">
    <location>
        <begin position="625"/>
        <end position="635"/>
    </location>
</feature>
<dbReference type="Gene3D" id="3.30.300.30">
    <property type="match status" value="1"/>
</dbReference>
<evidence type="ECO:0000259" key="4">
    <source>
        <dbReference type="Pfam" id="PF13193"/>
    </source>
</evidence>
<dbReference type="SUPFAM" id="SSF56601">
    <property type="entry name" value="beta-lactamase/transpeptidase-like"/>
    <property type="match status" value="1"/>
</dbReference>
<reference evidence="5 6" key="1">
    <citation type="submission" date="2020-05" db="EMBL/GenBank/DDBJ databases">
        <title>Identification and distribution of gene clusters putatively required for synthesis of sphingolipid metabolism inhibitors in phylogenetically diverse species of the filamentous fungus Fusarium.</title>
        <authorList>
            <person name="Kim H.-S."/>
            <person name="Busman M."/>
            <person name="Brown D.W."/>
            <person name="Divon H."/>
            <person name="Uhlig S."/>
            <person name="Proctor R.H."/>
        </authorList>
    </citation>
    <scope>NUCLEOTIDE SEQUENCE [LARGE SCALE GENOMIC DNA]</scope>
    <source>
        <strain evidence="5 6">NRRL 20693</strain>
    </source>
</reference>
<evidence type="ECO:0000259" key="2">
    <source>
        <dbReference type="Pfam" id="PF00144"/>
    </source>
</evidence>
<dbReference type="InterPro" id="IPR012338">
    <property type="entry name" value="Beta-lactam/transpept-like"/>
</dbReference>
<feature type="domain" description="AMP-dependent synthetase/ligase" evidence="3">
    <location>
        <begin position="1148"/>
        <end position="1517"/>
    </location>
</feature>
<dbReference type="InterPro" id="IPR020845">
    <property type="entry name" value="AMP-binding_CS"/>
</dbReference>
<keyword evidence="6" id="KW-1185">Reference proteome</keyword>